<proteinExistence type="predicted"/>
<comment type="caution">
    <text evidence="2">The sequence shown here is derived from an EMBL/GenBank/DDBJ whole genome shotgun (WGS) entry which is preliminary data.</text>
</comment>
<reference evidence="2 3" key="1">
    <citation type="submission" date="2021-03" db="EMBL/GenBank/DDBJ databases">
        <title>Antimicrobial resistance genes in bacteria isolated from Japanese honey, and their potential for conferring macrolide and lincosamide resistance in the American foulbrood pathogen Paenibacillus larvae.</title>
        <authorList>
            <person name="Okamoto M."/>
            <person name="Kumagai M."/>
            <person name="Kanamori H."/>
            <person name="Takamatsu D."/>
        </authorList>
    </citation>
    <scope>NUCLEOTIDE SEQUENCE [LARGE SCALE GENOMIC DNA]</scope>
    <source>
        <strain evidence="2 3">J42TS3</strain>
    </source>
</reference>
<name>A0ABQ4MH16_9BACL</name>
<accession>A0ABQ4MH16</accession>
<evidence type="ECO:0000256" key="1">
    <source>
        <dbReference type="SAM" id="MobiDB-lite"/>
    </source>
</evidence>
<keyword evidence="3" id="KW-1185">Reference proteome</keyword>
<evidence type="ECO:0000313" key="3">
    <source>
        <dbReference type="Proteomes" id="UP000679992"/>
    </source>
</evidence>
<gene>
    <name evidence="2" type="ORF">J42TS3_42880</name>
</gene>
<protein>
    <submittedName>
        <fullName evidence="2">Uncharacterized protein</fullName>
    </submittedName>
</protein>
<feature type="compositionally biased region" description="Basic residues" evidence="1">
    <location>
        <begin position="73"/>
        <end position="82"/>
    </location>
</feature>
<feature type="compositionally biased region" description="Basic and acidic residues" evidence="1">
    <location>
        <begin position="50"/>
        <end position="63"/>
    </location>
</feature>
<sequence>MVVKLFKIKTPNPQFNGVREGLHFVGGVAYTEDTVLCGVLVSNYGYLSEESKVKPEEPKKDAEPVEVSAKPAPKPRAKTSGK</sequence>
<feature type="region of interest" description="Disordered" evidence="1">
    <location>
        <begin position="50"/>
        <end position="82"/>
    </location>
</feature>
<dbReference type="Proteomes" id="UP000679992">
    <property type="component" value="Unassembled WGS sequence"/>
</dbReference>
<evidence type="ECO:0000313" key="2">
    <source>
        <dbReference type="EMBL" id="GIP55253.1"/>
    </source>
</evidence>
<dbReference type="EMBL" id="BOSL01000017">
    <property type="protein sequence ID" value="GIP55253.1"/>
    <property type="molecule type" value="Genomic_DNA"/>
</dbReference>
<organism evidence="2 3">
    <name type="scientific">Paenibacillus vini</name>
    <dbReference type="NCBI Taxonomy" id="1476024"/>
    <lineage>
        <taxon>Bacteria</taxon>
        <taxon>Bacillati</taxon>
        <taxon>Bacillota</taxon>
        <taxon>Bacilli</taxon>
        <taxon>Bacillales</taxon>
        <taxon>Paenibacillaceae</taxon>
        <taxon>Paenibacillus</taxon>
    </lineage>
</organism>